<evidence type="ECO:0000256" key="2">
    <source>
        <dbReference type="SAM" id="MobiDB-lite"/>
    </source>
</evidence>
<gene>
    <name evidence="4" type="primary">Contig12156.g12995</name>
    <name evidence="4" type="ORF">STYLEM_1667</name>
</gene>
<keyword evidence="3" id="KW-1133">Transmembrane helix</keyword>
<feature type="coiled-coil region" evidence="1">
    <location>
        <begin position="1038"/>
        <end position="1065"/>
    </location>
</feature>
<dbReference type="EMBL" id="CCKQ01001593">
    <property type="protein sequence ID" value="CDW72703.1"/>
    <property type="molecule type" value="Genomic_DNA"/>
</dbReference>
<feature type="region of interest" description="Disordered" evidence="2">
    <location>
        <begin position="1157"/>
        <end position="1178"/>
    </location>
</feature>
<feature type="transmembrane region" description="Helical" evidence="3">
    <location>
        <begin position="978"/>
        <end position="999"/>
    </location>
</feature>
<reference evidence="4 5" key="1">
    <citation type="submission" date="2014-06" db="EMBL/GenBank/DDBJ databases">
        <authorList>
            <person name="Swart Estienne"/>
        </authorList>
    </citation>
    <scope>NUCLEOTIDE SEQUENCE [LARGE SCALE GENOMIC DNA]</scope>
    <source>
        <strain evidence="4 5">130c</strain>
    </source>
</reference>
<feature type="compositionally biased region" description="Polar residues" evidence="2">
    <location>
        <begin position="1163"/>
        <end position="1178"/>
    </location>
</feature>
<proteinExistence type="predicted"/>
<keyword evidence="3" id="KW-0812">Transmembrane</keyword>
<feature type="transmembrane region" description="Helical" evidence="3">
    <location>
        <begin position="786"/>
        <end position="810"/>
    </location>
</feature>
<feature type="region of interest" description="Disordered" evidence="2">
    <location>
        <begin position="1484"/>
        <end position="1508"/>
    </location>
</feature>
<feature type="transmembrane region" description="Helical" evidence="3">
    <location>
        <begin position="725"/>
        <end position="746"/>
    </location>
</feature>
<dbReference type="Proteomes" id="UP000039865">
    <property type="component" value="Unassembled WGS sequence"/>
</dbReference>
<evidence type="ECO:0000313" key="4">
    <source>
        <dbReference type="EMBL" id="CDW72703.1"/>
    </source>
</evidence>
<name>A0A077ZS25_STYLE</name>
<feature type="transmembrane region" description="Helical" evidence="3">
    <location>
        <begin position="626"/>
        <end position="646"/>
    </location>
</feature>
<keyword evidence="3" id="KW-0472">Membrane</keyword>
<keyword evidence="5" id="KW-1185">Reference proteome</keyword>
<evidence type="ECO:0000256" key="3">
    <source>
        <dbReference type="SAM" id="Phobius"/>
    </source>
</evidence>
<evidence type="ECO:0000313" key="5">
    <source>
        <dbReference type="Proteomes" id="UP000039865"/>
    </source>
</evidence>
<organism evidence="4 5">
    <name type="scientific">Stylonychia lemnae</name>
    <name type="common">Ciliate</name>
    <dbReference type="NCBI Taxonomy" id="5949"/>
    <lineage>
        <taxon>Eukaryota</taxon>
        <taxon>Sar</taxon>
        <taxon>Alveolata</taxon>
        <taxon>Ciliophora</taxon>
        <taxon>Intramacronucleata</taxon>
        <taxon>Spirotrichea</taxon>
        <taxon>Stichotrichia</taxon>
        <taxon>Sporadotrichida</taxon>
        <taxon>Oxytrichidae</taxon>
        <taxon>Stylonychinae</taxon>
        <taxon>Stylonychia</taxon>
    </lineage>
</organism>
<keyword evidence="1" id="KW-0175">Coiled coil</keyword>
<feature type="transmembrane region" description="Helical" evidence="3">
    <location>
        <begin position="866"/>
        <end position="889"/>
    </location>
</feature>
<accession>A0A077ZS25</accession>
<dbReference type="InParanoid" id="A0A077ZS25"/>
<feature type="transmembrane region" description="Helical" evidence="3">
    <location>
        <begin position="1011"/>
        <end position="1032"/>
    </location>
</feature>
<feature type="transmembrane region" description="Helical" evidence="3">
    <location>
        <begin position="686"/>
        <end position="704"/>
    </location>
</feature>
<sequence length="1585" mass="187270">MKQKRETQSVINHRDLIVTRLDNATPSQRSHKTEELRFVNEQTIPSLTEVQLKFFTTEELESIYFKISSMEYNKDIQPKPQLKKSALVGSLVESSLSRSDNLADRSLNQIPESKIKHHLYQHVMKLELMKIHKKFRHFVIFPEEKSQQRLLLCFWLSVHQQKDTVLKFLFDRYDLIQQIIQQLYKQAADQKVRVMQEIQNDELYILKENQREIDLINDQAFVGIDHLVEQKVPQFMKQRARIPINFDFLPLDIKEILKSKAEFMRSQNQTQSEEISPFMSDQEEREAKEKMKQRKKLKLDINIKEIKILLMSSAGSNICNQILNIALNDEENWMATVLAIYYKVNVTYPAVQRALTVKNMTFIKLLFHTDKFRVEQEKLQMAESLSVVQKFHMTINLKVLIQIILQFKQECMDHIISDERVNSIITREKSKARENILLLYIDQLLQSQRMEFSPNKQFDAALVCEIITKLYQVHSYLKNNCIQTQQKLIQLVKKLIENQDDQSVLEKMLTELDHRKKSALQIINDLNLCQMISSPKVNSIMDELWIGKENVKCNGKLQDFSCLYSRLLDPFDYSNISFIYDNYGRRTISNKLRFKDILFGSFVKPKVIEENYWFQYNYRHKSIQFLFWKELVFSVFHVVVFQYIGYSYLNYFKLRNIEINGLKRKDVYEENDPELIENVESLINQYSSWSTFGLLLCFTLLIHFSQKIAFSLFTKKGFNLDLWTIIDLITAVCNTFCLYITGFVTPRNILDRLKKQNLDFYVCAVVTVTWIRFFAYFLIIKKVSKLLITLVTMIFNTMSFFFMFVCYMIIAASIFNMRFGNVAEDMYGSFFISARTLFDSMQSNYEFRNFGPYERSYDIMFIIHQIITRIFMLNYLVAVLTTIYQYMIIQGEYTYIRMRYWFYKRFQDMFVSKKHYDIQAKDRTENSLCELSMHPCPQNLIGFYIGLLGFPMLLKFSWRIKILKFTGYIYYWLENITFLIAFFSAELICGLVVYFKILIIFNIKIMQKRKAIWFAMLWLFVGLPIIIHLAFYDCFNLFRILKRQKDKQKLEKEKLKKQRDKHIKNLQISILNEVIDSMRKLFDQIQGDQKTVRQRKQSSGLNRQMLNLFKNKEDLVKRLSELKKEVLNPQKLDTSFTIDKDLVIMTWLKLRKQRIQASRAKRFSNNNPKKSSASQGRKSTLFLTPSRMQSNITQGLNFKQSPSLNMGNRLLQQVIDHNVQKRKSSTRMANQGMLARRQTTQVNKYLRDFSKRISHGSKRVSIAKSQIGFTQKRKNGSNFMSKNLGLSSGQLNTFQDIEDESQYLKNITAVDESLMGIIENFLNRFIFVSKYQGHNQVNLKLCLSALPSKLTNENFHKIKMINFVKVQMAMVSFQNQKSDQLFTYYDTRNKARIHQLNSQASETQDLSKELLQYSLQTKNKIVKLFKLEREFKKMEKKRKQEKDVIRINIQQHPDIKKSSNTITSEKTSLFPVVEESEFGEYDLGQSQNNKDFLNRMNNPSTSHAMDNQSIFSTPDKNHFDQQDAISNIKSNYSQRISIVDQSMEYSIQQSAGDDQSYSNSSFTSFSDVIKEETESNLSSNKDKSY</sequence>
<evidence type="ECO:0000256" key="1">
    <source>
        <dbReference type="SAM" id="Coils"/>
    </source>
</evidence>
<dbReference type="OrthoDB" id="197980at2759"/>
<feature type="transmembrane region" description="Helical" evidence="3">
    <location>
        <begin position="758"/>
        <end position="779"/>
    </location>
</feature>
<protein>
    <submittedName>
        <fullName evidence="4">Uncharacterized protein</fullName>
    </submittedName>
</protein>